<reference evidence="6 7" key="1">
    <citation type="submission" date="2019-05" db="EMBL/GenBank/DDBJ databases">
        <authorList>
            <person name="Zhou X."/>
        </authorList>
    </citation>
    <scope>NUCLEOTIDE SEQUENCE [LARGE SCALE GENOMIC DNA]</scope>
    <source>
        <strain evidence="6 7">DSM 432</strain>
    </source>
</reference>
<proteinExistence type="inferred from homology"/>
<name>A0A6C1KEG3_XANAU</name>
<dbReference type="PANTHER" id="PTHR13528">
    <property type="entry name" value="39S RIBOSOMAL PROTEIN L28, MITOCHONDRIAL"/>
    <property type="match status" value="1"/>
</dbReference>
<evidence type="ECO:0000256" key="5">
    <source>
        <dbReference type="HAMAP-Rule" id="MF_00373"/>
    </source>
</evidence>
<evidence type="ECO:0000256" key="1">
    <source>
        <dbReference type="ARBA" id="ARBA00008760"/>
    </source>
</evidence>
<dbReference type="InterPro" id="IPR034704">
    <property type="entry name" value="Ribosomal_bL28/bL31-like_sf"/>
</dbReference>
<sequence>MSRRCDLTGKGVLSGHTVSHSNHKTKRRFLPNLCNVTLESETLKRTIRLRVSANALKSVDHRGGLDAFLKKARDEELSPRALEFKRLIAKAATAEAETAAA</sequence>
<comment type="similarity">
    <text evidence="1 5">Belongs to the bacterial ribosomal protein bL28 family.</text>
</comment>
<dbReference type="GeneID" id="95774754"/>
<dbReference type="HAMAP" id="MF_00373">
    <property type="entry name" value="Ribosomal_bL28"/>
    <property type="match status" value="1"/>
</dbReference>
<dbReference type="OrthoDB" id="9805609at2"/>
<dbReference type="InterPro" id="IPR026569">
    <property type="entry name" value="Ribosomal_bL28"/>
</dbReference>
<keyword evidence="3 5" id="KW-0687">Ribonucleoprotein</keyword>
<dbReference type="AlphaFoldDB" id="A0A6C1KEG3"/>
<gene>
    <name evidence="5" type="primary">rpmB</name>
    <name evidence="6" type="ORF">FBQ73_14975</name>
</gene>
<dbReference type="RefSeq" id="WP_138400293.1">
    <property type="nucleotide sequence ID" value="NZ_JBAFVI010000003.1"/>
</dbReference>
<dbReference type="GO" id="GO:0003735">
    <property type="term" value="F:structural constituent of ribosome"/>
    <property type="evidence" value="ECO:0007669"/>
    <property type="project" value="InterPro"/>
</dbReference>
<comment type="caution">
    <text evidence="6">The sequence shown here is derived from an EMBL/GenBank/DDBJ whole genome shotgun (WGS) entry which is preliminary data.</text>
</comment>
<evidence type="ECO:0000256" key="4">
    <source>
        <dbReference type="ARBA" id="ARBA00035174"/>
    </source>
</evidence>
<accession>A0A6C1KEG3</accession>
<keyword evidence="2 5" id="KW-0689">Ribosomal protein</keyword>
<dbReference type="EMBL" id="VAUP01000031">
    <property type="protein sequence ID" value="TLX42151.1"/>
    <property type="molecule type" value="Genomic_DNA"/>
</dbReference>
<dbReference type="InterPro" id="IPR001383">
    <property type="entry name" value="Ribosomal_bL28_bact-type"/>
</dbReference>
<dbReference type="SUPFAM" id="SSF143800">
    <property type="entry name" value="L28p-like"/>
    <property type="match status" value="1"/>
</dbReference>
<dbReference type="GO" id="GO:0006412">
    <property type="term" value="P:translation"/>
    <property type="evidence" value="ECO:0007669"/>
    <property type="project" value="UniProtKB-UniRule"/>
</dbReference>
<dbReference type="Proteomes" id="UP000305131">
    <property type="component" value="Unassembled WGS sequence"/>
</dbReference>
<evidence type="ECO:0000256" key="2">
    <source>
        <dbReference type="ARBA" id="ARBA00022980"/>
    </source>
</evidence>
<organism evidence="6 7">
    <name type="scientific">Xanthobacter autotrophicus</name>
    <dbReference type="NCBI Taxonomy" id="280"/>
    <lineage>
        <taxon>Bacteria</taxon>
        <taxon>Pseudomonadati</taxon>
        <taxon>Pseudomonadota</taxon>
        <taxon>Alphaproteobacteria</taxon>
        <taxon>Hyphomicrobiales</taxon>
        <taxon>Xanthobacteraceae</taxon>
        <taxon>Xanthobacter</taxon>
    </lineage>
</organism>
<dbReference type="PANTHER" id="PTHR13528:SF2">
    <property type="entry name" value="LARGE RIBOSOMAL SUBUNIT PROTEIN BL28M"/>
    <property type="match status" value="1"/>
</dbReference>
<dbReference type="Gene3D" id="2.30.170.40">
    <property type="entry name" value="Ribosomal protein L28/L24"/>
    <property type="match status" value="1"/>
</dbReference>
<dbReference type="InterPro" id="IPR037147">
    <property type="entry name" value="Ribosomal_bL28_sf"/>
</dbReference>
<dbReference type="Pfam" id="PF00830">
    <property type="entry name" value="Ribosomal_L28"/>
    <property type="match status" value="1"/>
</dbReference>
<protein>
    <recommendedName>
        <fullName evidence="4 5">Large ribosomal subunit protein bL28</fullName>
    </recommendedName>
</protein>
<dbReference type="GO" id="GO:0022625">
    <property type="term" value="C:cytosolic large ribosomal subunit"/>
    <property type="evidence" value="ECO:0007669"/>
    <property type="project" value="TreeGrafter"/>
</dbReference>
<dbReference type="NCBIfam" id="TIGR00009">
    <property type="entry name" value="L28"/>
    <property type="match status" value="1"/>
</dbReference>
<evidence type="ECO:0000256" key="3">
    <source>
        <dbReference type="ARBA" id="ARBA00023274"/>
    </source>
</evidence>
<evidence type="ECO:0000313" key="6">
    <source>
        <dbReference type="EMBL" id="TLX42151.1"/>
    </source>
</evidence>
<evidence type="ECO:0000313" key="7">
    <source>
        <dbReference type="Proteomes" id="UP000305131"/>
    </source>
</evidence>